<gene>
    <name evidence="1" type="ORF">F5984_24575</name>
</gene>
<reference evidence="1 2" key="1">
    <citation type="submission" date="2019-10" db="EMBL/GenBank/DDBJ databases">
        <title>Rudanella paleaurantiibacter sp. nov., isolated from sludge.</title>
        <authorList>
            <person name="Xu S.Q."/>
        </authorList>
    </citation>
    <scope>NUCLEOTIDE SEQUENCE [LARGE SCALE GENOMIC DNA]</scope>
    <source>
        <strain evidence="1 2">HX-22-17</strain>
    </source>
</reference>
<keyword evidence="2" id="KW-1185">Reference proteome</keyword>
<protein>
    <submittedName>
        <fullName evidence="1">Uncharacterized protein</fullName>
    </submittedName>
</protein>
<accession>A0A7J5TT12</accession>
<sequence>MSYPQHIHPLQRLRAEVTYIADFGEIRLPTDGMYAFRLQISDPGGPPGTVYHLCLYYNNVLEDRVELSFWAGAVCTTTLGACGQAGMLVSLRIRQQLLNAWWLWTNGSPMARPSLRGTLLRYWRVDEPRTGDSRLYSDESRWTNFFFCDLPQTTA</sequence>
<organism evidence="1 2">
    <name type="scientific">Rudanella paleaurantiibacter</name>
    <dbReference type="NCBI Taxonomy" id="2614655"/>
    <lineage>
        <taxon>Bacteria</taxon>
        <taxon>Pseudomonadati</taxon>
        <taxon>Bacteroidota</taxon>
        <taxon>Cytophagia</taxon>
        <taxon>Cytophagales</taxon>
        <taxon>Cytophagaceae</taxon>
        <taxon>Rudanella</taxon>
    </lineage>
</organism>
<comment type="caution">
    <text evidence="1">The sequence shown here is derived from an EMBL/GenBank/DDBJ whole genome shotgun (WGS) entry which is preliminary data.</text>
</comment>
<evidence type="ECO:0000313" key="2">
    <source>
        <dbReference type="Proteomes" id="UP000488299"/>
    </source>
</evidence>
<dbReference type="RefSeq" id="WP_152126808.1">
    <property type="nucleotide sequence ID" value="NZ_WELI01000015.1"/>
</dbReference>
<dbReference type="Proteomes" id="UP000488299">
    <property type="component" value="Unassembled WGS sequence"/>
</dbReference>
<dbReference type="AlphaFoldDB" id="A0A7J5TT12"/>
<name>A0A7J5TT12_9BACT</name>
<evidence type="ECO:0000313" key="1">
    <source>
        <dbReference type="EMBL" id="KAB7726494.1"/>
    </source>
</evidence>
<proteinExistence type="predicted"/>
<dbReference type="EMBL" id="WELI01000015">
    <property type="protein sequence ID" value="KAB7726494.1"/>
    <property type="molecule type" value="Genomic_DNA"/>
</dbReference>